<feature type="coiled-coil region" evidence="1">
    <location>
        <begin position="214"/>
        <end position="241"/>
    </location>
</feature>
<evidence type="ECO:0000313" key="3">
    <source>
        <dbReference type="Proteomes" id="UP000034350"/>
    </source>
</evidence>
<dbReference type="RefSeq" id="XP_024332207.1">
    <property type="nucleotide sequence ID" value="XM_024475043.1"/>
</dbReference>
<name>A0A0F9WIT0_9MICR</name>
<gene>
    <name evidence="2" type="ORF">AAJ76_3000132718</name>
</gene>
<dbReference type="AlphaFoldDB" id="A0A0F9WIT0"/>
<sequence length="324" mass="37840">MINGKNMFTFQIRKLRSQKEFNSIIPDDPSNIFEYTGKKRKIVNFDNIFVKGKQKTKPVKNVEFNNKVIQTNKLLFTKNIKKSNGINKNVKKIDFDNALLRSSSKCRTEISKENLSNKKLTKNGKMQPVTFVLPSTSTFVEHSIEVVNVNKKEKESQFKSELPMPIIKDDTMYPLTIGDCTTVTDVILLFTKTEKSNYSTKLKDLLVNNKNMFNSICEDELKDLENKIEQVDIQKDKWYRVKSKVIKENFIDLSVYTKESFTEENLFLEDFDMTTIGFIKNNMKNYLVNLTERLNEIEEKIFSLTKNEQRLDPIILLNALTKYN</sequence>
<organism evidence="2 3">
    <name type="scientific">Vairimorpha ceranae</name>
    <dbReference type="NCBI Taxonomy" id="40302"/>
    <lineage>
        <taxon>Eukaryota</taxon>
        <taxon>Fungi</taxon>
        <taxon>Fungi incertae sedis</taxon>
        <taxon>Microsporidia</taxon>
        <taxon>Nosematidae</taxon>
        <taxon>Vairimorpha</taxon>
    </lineage>
</organism>
<feature type="coiled-coil region" evidence="1">
    <location>
        <begin position="280"/>
        <end position="307"/>
    </location>
</feature>
<dbReference type="GeneID" id="36319974"/>
<reference evidence="2 3" key="1">
    <citation type="journal article" date="2015" name="Environ. Microbiol.">
        <title>Genome analyses suggest the presence of polyploidy and recent human-driven expansions in eight global populations of the honeybee pathogen Nosema ceranae.</title>
        <authorList>
            <person name="Pelin A."/>
            <person name="Selman M."/>
            <person name="Aris-Brosou S."/>
            <person name="Farinelli L."/>
            <person name="Corradi N."/>
        </authorList>
    </citation>
    <scope>NUCLEOTIDE SEQUENCE [LARGE SCALE GENOMIC DNA]</scope>
    <source>
        <strain evidence="2 3">PA08 1199</strain>
    </source>
</reference>
<dbReference type="EMBL" id="JPQZ01000003">
    <property type="protein sequence ID" value="KKO76465.1"/>
    <property type="molecule type" value="Genomic_DNA"/>
</dbReference>
<evidence type="ECO:0000256" key="1">
    <source>
        <dbReference type="SAM" id="Coils"/>
    </source>
</evidence>
<dbReference type="VEuPathDB" id="MicrosporidiaDB:G9O61_00g016050"/>
<dbReference type="VEuPathDB" id="MicrosporidiaDB:AAJ76_3000132718"/>
<evidence type="ECO:0000313" key="2">
    <source>
        <dbReference type="EMBL" id="KKO76465.1"/>
    </source>
</evidence>
<comment type="caution">
    <text evidence="2">The sequence shown here is derived from an EMBL/GenBank/DDBJ whole genome shotgun (WGS) entry which is preliminary data.</text>
</comment>
<dbReference type="Proteomes" id="UP000034350">
    <property type="component" value="Unassembled WGS sequence"/>
</dbReference>
<protein>
    <submittedName>
        <fullName evidence="2">Uncharacterized protein</fullName>
    </submittedName>
</protein>
<proteinExistence type="predicted"/>
<keyword evidence="3" id="KW-1185">Reference proteome</keyword>
<keyword evidence="1" id="KW-0175">Coiled coil</keyword>
<accession>A0A0F9WIT0</accession>